<evidence type="ECO:0000313" key="2">
    <source>
        <dbReference type="EMBL" id="KAG5837786.1"/>
    </source>
</evidence>
<reference evidence="2" key="1">
    <citation type="submission" date="2021-01" db="EMBL/GenBank/DDBJ databases">
        <title>A chromosome-scale assembly of European eel, Anguilla anguilla.</title>
        <authorList>
            <person name="Henkel C."/>
            <person name="Jong-Raadsen S.A."/>
            <person name="Dufour S."/>
            <person name="Weltzien F.-A."/>
            <person name="Palstra A.P."/>
            <person name="Pelster B."/>
            <person name="Spaink H.P."/>
            <person name="Van Den Thillart G.E."/>
            <person name="Jansen H."/>
            <person name="Zahm M."/>
            <person name="Klopp C."/>
            <person name="Cedric C."/>
            <person name="Louis A."/>
            <person name="Berthelot C."/>
            <person name="Parey E."/>
            <person name="Roest Crollius H."/>
            <person name="Montfort J."/>
            <person name="Robinson-Rechavi M."/>
            <person name="Bucao C."/>
            <person name="Bouchez O."/>
            <person name="Gislard M."/>
            <person name="Lluch J."/>
            <person name="Milhes M."/>
            <person name="Lampietro C."/>
            <person name="Lopez Roques C."/>
            <person name="Donnadieu C."/>
            <person name="Braasch I."/>
            <person name="Desvignes T."/>
            <person name="Postlethwait J."/>
            <person name="Bobe J."/>
            <person name="Guiguen Y."/>
            <person name="Dirks R."/>
        </authorList>
    </citation>
    <scope>NUCLEOTIDE SEQUENCE</scope>
    <source>
        <strain evidence="2">Tag_6206</strain>
        <tissue evidence="2">Liver</tissue>
    </source>
</reference>
<dbReference type="InterPro" id="IPR016821">
    <property type="entry name" value="G0S2"/>
</dbReference>
<name>A0A9D3LWR1_ANGAN</name>
<proteinExistence type="predicted"/>
<dbReference type="PANTHER" id="PTHR15570:SF2">
    <property type="entry name" value="G0_G1 SWITCH PROTEIN 2"/>
    <property type="match status" value="1"/>
</dbReference>
<dbReference type="EMBL" id="JAFIRN010000012">
    <property type="protein sequence ID" value="KAG5837786.1"/>
    <property type="molecule type" value="Genomic_DNA"/>
</dbReference>
<keyword evidence="1" id="KW-1133">Transmembrane helix</keyword>
<dbReference type="PANTHER" id="PTHR15570">
    <property type="entry name" value="G0/G1 SWITCH PROTEIN 2"/>
    <property type="match status" value="1"/>
</dbReference>
<feature type="transmembrane region" description="Helical" evidence="1">
    <location>
        <begin position="68"/>
        <end position="87"/>
    </location>
</feature>
<protein>
    <recommendedName>
        <fullName evidence="4">G0/G1 switch protein 2</fullName>
    </recommendedName>
</protein>
<keyword evidence="1" id="KW-0472">Membrane</keyword>
<comment type="caution">
    <text evidence="2">The sequence shown here is derived from an EMBL/GenBank/DDBJ whole genome shotgun (WGS) entry which is preliminary data.</text>
</comment>
<dbReference type="Pfam" id="PF15103">
    <property type="entry name" value="G0-G1_switch_2"/>
    <property type="match status" value="1"/>
</dbReference>
<evidence type="ECO:0000256" key="1">
    <source>
        <dbReference type="SAM" id="Phobius"/>
    </source>
</evidence>
<keyword evidence="3" id="KW-1185">Reference proteome</keyword>
<evidence type="ECO:0008006" key="4">
    <source>
        <dbReference type="Google" id="ProtNLM"/>
    </source>
</evidence>
<dbReference type="Proteomes" id="UP001044222">
    <property type="component" value="Chromosome 12"/>
</dbReference>
<accession>A0A9D3LWR1</accession>
<organism evidence="2 3">
    <name type="scientific">Anguilla anguilla</name>
    <name type="common">European freshwater eel</name>
    <name type="synonym">Muraena anguilla</name>
    <dbReference type="NCBI Taxonomy" id="7936"/>
    <lineage>
        <taxon>Eukaryota</taxon>
        <taxon>Metazoa</taxon>
        <taxon>Chordata</taxon>
        <taxon>Craniata</taxon>
        <taxon>Vertebrata</taxon>
        <taxon>Euteleostomi</taxon>
        <taxon>Actinopterygii</taxon>
        <taxon>Neopterygii</taxon>
        <taxon>Teleostei</taxon>
        <taxon>Anguilliformes</taxon>
        <taxon>Anguillidae</taxon>
        <taxon>Anguilla</taxon>
    </lineage>
</organism>
<dbReference type="AlphaFoldDB" id="A0A9D3LWR1"/>
<keyword evidence="1" id="KW-0812">Transmembrane</keyword>
<sequence length="155" mass="17329">MDCATRTLLGLSETRGRSNEAYFGIALDISEHFKCNLTQNPVKEMETLHEIIPFAKEMMSQKPSRGMVKVYAVGTVLAFFGVVIGLVETICRSFSPREPIDEELERLIAREHRLQKHKEIEIELTETSAATEAGAVSKQQLAAVQRNTANRLHAS</sequence>
<evidence type="ECO:0000313" key="3">
    <source>
        <dbReference type="Proteomes" id="UP001044222"/>
    </source>
</evidence>
<gene>
    <name evidence="2" type="ORF">ANANG_G00216670</name>
</gene>